<dbReference type="AlphaFoldDB" id="A0A645GVN2"/>
<sequence length="53" mass="6070">MKIYETLHIKQAAESAISHYNDKALSSLDNSSLSNIQKDQLFEFAKSLINREK</sequence>
<proteinExistence type="predicted"/>
<evidence type="ECO:0000313" key="1">
    <source>
        <dbReference type="EMBL" id="MPN30316.1"/>
    </source>
</evidence>
<gene>
    <name evidence="1" type="ORF">SDC9_177787</name>
</gene>
<comment type="caution">
    <text evidence="1">The sequence shown here is derived from an EMBL/GenBank/DDBJ whole genome shotgun (WGS) entry which is preliminary data.</text>
</comment>
<accession>A0A645GVN2</accession>
<dbReference type="EMBL" id="VSSQ01081386">
    <property type="protein sequence ID" value="MPN30316.1"/>
    <property type="molecule type" value="Genomic_DNA"/>
</dbReference>
<organism evidence="1">
    <name type="scientific">bioreactor metagenome</name>
    <dbReference type="NCBI Taxonomy" id="1076179"/>
    <lineage>
        <taxon>unclassified sequences</taxon>
        <taxon>metagenomes</taxon>
        <taxon>ecological metagenomes</taxon>
    </lineage>
</organism>
<protein>
    <submittedName>
        <fullName evidence="1">Uncharacterized protein</fullName>
    </submittedName>
</protein>
<name>A0A645GVN2_9ZZZZ</name>
<reference evidence="1" key="1">
    <citation type="submission" date="2019-08" db="EMBL/GenBank/DDBJ databases">
        <authorList>
            <person name="Kucharzyk K."/>
            <person name="Murdoch R.W."/>
            <person name="Higgins S."/>
            <person name="Loffler F."/>
        </authorList>
    </citation>
    <scope>NUCLEOTIDE SEQUENCE</scope>
</reference>